<sequence>MYKRTINTVYILKCKKSSLFLFFLRQRYQAFFGASSTGRFKESPPRMNEEPHVPFVQQHHVDLDHR</sequence>
<proteinExistence type="predicted"/>
<dbReference type="EMBL" id="KL363340">
    <property type="protein sequence ID" value="KFD47116.1"/>
    <property type="molecule type" value="Genomic_DNA"/>
</dbReference>
<name>A0A085LQ70_9BILA</name>
<evidence type="ECO:0000313" key="2">
    <source>
        <dbReference type="Proteomes" id="UP000030764"/>
    </source>
</evidence>
<reference evidence="1 2" key="1">
    <citation type="journal article" date="2014" name="Nat. Genet.">
        <title>Genome and transcriptome of the porcine whipworm Trichuris suis.</title>
        <authorList>
            <person name="Jex A.R."/>
            <person name="Nejsum P."/>
            <person name="Schwarz E.M."/>
            <person name="Hu L."/>
            <person name="Young N.D."/>
            <person name="Hall R.S."/>
            <person name="Korhonen P.K."/>
            <person name="Liao S."/>
            <person name="Thamsborg S."/>
            <person name="Xia J."/>
            <person name="Xu P."/>
            <person name="Wang S."/>
            <person name="Scheerlinck J.P."/>
            <person name="Hofmann A."/>
            <person name="Sternberg P.W."/>
            <person name="Wang J."/>
            <person name="Gasser R.B."/>
        </authorList>
    </citation>
    <scope>NUCLEOTIDE SEQUENCE [LARGE SCALE GENOMIC DNA]</scope>
    <source>
        <strain evidence="1">DCEP-RM93M</strain>
    </source>
</reference>
<evidence type="ECO:0000313" key="1">
    <source>
        <dbReference type="EMBL" id="KFD47116.1"/>
    </source>
</evidence>
<organism evidence="1 2">
    <name type="scientific">Trichuris suis</name>
    <name type="common">pig whipworm</name>
    <dbReference type="NCBI Taxonomy" id="68888"/>
    <lineage>
        <taxon>Eukaryota</taxon>
        <taxon>Metazoa</taxon>
        <taxon>Ecdysozoa</taxon>
        <taxon>Nematoda</taxon>
        <taxon>Enoplea</taxon>
        <taxon>Dorylaimia</taxon>
        <taxon>Trichinellida</taxon>
        <taxon>Trichuridae</taxon>
        <taxon>Trichuris</taxon>
    </lineage>
</organism>
<protein>
    <submittedName>
        <fullName evidence="1">Uncharacterized protein</fullName>
    </submittedName>
</protein>
<dbReference type="AlphaFoldDB" id="A0A085LQ70"/>
<keyword evidence="2" id="KW-1185">Reference proteome</keyword>
<accession>A0A085LQ70</accession>
<gene>
    <name evidence="1" type="ORF">M513_12026</name>
</gene>
<dbReference type="Proteomes" id="UP000030764">
    <property type="component" value="Unassembled WGS sequence"/>
</dbReference>